<keyword evidence="3" id="KW-0408">Iron</keyword>
<keyword evidence="4" id="KW-0411">Iron-sulfur</keyword>
<dbReference type="GO" id="GO:0016020">
    <property type="term" value="C:membrane"/>
    <property type="evidence" value="ECO:0007669"/>
    <property type="project" value="InterPro"/>
</dbReference>
<dbReference type="PANTHER" id="PTHR13847:SF274">
    <property type="entry name" value="RIESKE 2FE-2S IRON-SULFUR PROTEIN YHFW-RELATED"/>
    <property type="match status" value="1"/>
</dbReference>
<reference evidence="8" key="2">
    <citation type="submission" date="2017-01" db="EMBL/GenBank/DDBJ databases">
        <authorList>
            <person name="Mah S.A."/>
            <person name="Swanson W.J."/>
            <person name="Moy G.W."/>
            <person name="Vacquier V.D."/>
        </authorList>
    </citation>
    <scope>NUCLEOTIDE SEQUENCE</scope>
    <source>
        <strain evidence="8">EX-07</strain>
    </source>
</reference>
<keyword evidence="6" id="KW-0812">Transmembrane</keyword>
<dbReference type="STRING" id="708126.BW727_100827"/>
<dbReference type="PROSITE" id="PS51296">
    <property type="entry name" value="RIESKE"/>
    <property type="match status" value="1"/>
</dbReference>
<keyword evidence="2" id="KW-0479">Metal-binding</keyword>
<gene>
    <name evidence="8" type="primary">puuB_1</name>
    <name evidence="8" type="ORF">BW727_100827</name>
</gene>
<dbReference type="OrthoDB" id="9767869at2"/>
<keyword evidence="5" id="KW-1015">Disulfide bond</keyword>
<dbReference type="KEGG" id="jda:BW727_100827"/>
<protein>
    <submittedName>
        <fullName evidence="8">Gamma-glutamylputrescine oxidoreductase</fullName>
        <ecNumber evidence="8">1.4.3.-</ecNumber>
    </submittedName>
</protein>
<name>A0A1S6IP23_9LACT</name>
<reference evidence="8" key="1">
    <citation type="journal article" date="2014" name="Int. J. Syst. Evol. Microbiol.">
        <title>Jeotgalibaca dankookensis gen. nov., sp. nov., a member of the family Carnobacteriaceae, isolated from seujeot (Korean traditional food).</title>
        <authorList>
            <person name="Lee D.G."/>
            <person name="Trujillo M.E."/>
            <person name="Kang H."/>
            <person name="Ahn T.Y."/>
        </authorList>
    </citation>
    <scope>NUCLEOTIDE SEQUENCE [LARGE SCALE GENOMIC DNA]</scope>
    <source>
        <strain evidence="8">EX-07</strain>
    </source>
</reference>
<keyword evidence="6" id="KW-1133">Transmembrane helix</keyword>
<evidence type="ECO:0000256" key="3">
    <source>
        <dbReference type="ARBA" id="ARBA00023004"/>
    </source>
</evidence>
<dbReference type="RefSeq" id="WP_062469267.1">
    <property type="nucleotide sequence ID" value="NZ_BBYN01000012.1"/>
</dbReference>
<keyword evidence="9" id="KW-1185">Reference proteome</keyword>
<organism evidence="8 9">
    <name type="scientific">Jeotgalibaca dankookensis</name>
    <dbReference type="NCBI Taxonomy" id="708126"/>
    <lineage>
        <taxon>Bacteria</taxon>
        <taxon>Bacillati</taxon>
        <taxon>Bacillota</taxon>
        <taxon>Bacilli</taxon>
        <taxon>Lactobacillales</taxon>
        <taxon>Carnobacteriaceae</taxon>
        <taxon>Jeotgalibaca</taxon>
    </lineage>
</organism>
<dbReference type="PRINTS" id="PR00162">
    <property type="entry name" value="RIESKE"/>
</dbReference>
<proteinExistence type="predicted"/>
<keyword evidence="6" id="KW-0472">Membrane</keyword>
<feature type="transmembrane region" description="Helical" evidence="6">
    <location>
        <begin position="37"/>
        <end position="54"/>
    </location>
</feature>
<evidence type="ECO:0000256" key="6">
    <source>
        <dbReference type="SAM" id="Phobius"/>
    </source>
</evidence>
<evidence type="ECO:0000256" key="5">
    <source>
        <dbReference type="ARBA" id="ARBA00023157"/>
    </source>
</evidence>
<dbReference type="Gene3D" id="3.30.9.10">
    <property type="entry name" value="D-Amino Acid Oxidase, subunit A, domain 2"/>
    <property type="match status" value="1"/>
</dbReference>
<feature type="domain" description="Rieske" evidence="7">
    <location>
        <begin position="428"/>
        <end position="515"/>
    </location>
</feature>
<evidence type="ECO:0000256" key="2">
    <source>
        <dbReference type="ARBA" id="ARBA00022723"/>
    </source>
</evidence>
<dbReference type="Pfam" id="PF00355">
    <property type="entry name" value="Rieske"/>
    <property type="match status" value="1"/>
</dbReference>
<keyword evidence="8" id="KW-0560">Oxidoreductase</keyword>
<accession>A0A1S6IP23</accession>
<dbReference type="EC" id="1.4.3.-" evidence="8"/>
<dbReference type="Proteomes" id="UP000188993">
    <property type="component" value="Chromosome"/>
</dbReference>
<dbReference type="PANTHER" id="PTHR13847">
    <property type="entry name" value="SARCOSINE DEHYDROGENASE-RELATED"/>
    <property type="match status" value="1"/>
</dbReference>
<evidence type="ECO:0000313" key="9">
    <source>
        <dbReference type="Proteomes" id="UP000188993"/>
    </source>
</evidence>
<dbReference type="InterPro" id="IPR036922">
    <property type="entry name" value="Rieske_2Fe-2S_sf"/>
</dbReference>
<dbReference type="EMBL" id="CP019728">
    <property type="protein sequence ID" value="AQS53220.1"/>
    <property type="molecule type" value="Genomic_DNA"/>
</dbReference>
<evidence type="ECO:0000256" key="1">
    <source>
        <dbReference type="ARBA" id="ARBA00022714"/>
    </source>
</evidence>
<dbReference type="SUPFAM" id="SSF50022">
    <property type="entry name" value="ISP domain"/>
    <property type="match status" value="1"/>
</dbReference>
<dbReference type="InterPro" id="IPR036188">
    <property type="entry name" value="FAD/NAD-bd_sf"/>
</dbReference>
<dbReference type="InterPro" id="IPR017941">
    <property type="entry name" value="Rieske_2Fe-2S"/>
</dbReference>
<dbReference type="InterPro" id="IPR006076">
    <property type="entry name" value="FAD-dep_OxRdtase"/>
</dbReference>
<dbReference type="GO" id="GO:0004497">
    <property type="term" value="F:monooxygenase activity"/>
    <property type="evidence" value="ECO:0007669"/>
    <property type="project" value="UniProtKB-ARBA"/>
</dbReference>
<dbReference type="InterPro" id="IPR005805">
    <property type="entry name" value="Rieske_Fe-S_prot_C"/>
</dbReference>
<keyword evidence="1" id="KW-0001">2Fe-2S</keyword>
<dbReference type="GO" id="GO:0016705">
    <property type="term" value="F:oxidoreductase activity, acting on paired donors, with incorporation or reduction of molecular oxygen"/>
    <property type="evidence" value="ECO:0007669"/>
    <property type="project" value="UniProtKB-ARBA"/>
</dbReference>
<evidence type="ECO:0000256" key="4">
    <source>
        <dbReference type="ARBA" id="ARBA00023014"/>
    </source>
</evidence>
<dbReference type="GO" id="GO:0046872">
    <property type="term" value="F:metal ion binding"/>
    <property type="evidence" value="ECO:0007669"/>
    <property type="project" value="UniProtKB-KW"/>
</dbReference>
<dbReference type="CDD" id="cd03477">
    <property type="entry name" value="Rieske_YhfW_C"/>
    <property type="match status" value="1"/>
</dbReference>
<dbReference type="Gene3D" id="3.50.50.60">
    <property type="entry name" value="FAD/NAD(P)-binding domain"/>
    <property type="match status" value="1"/>
</dbReference>
<dbReference type="Gene3D" id="2.102.10.10">
    <property type="entry name" value="Rieske [2Fe-2S] iron-sulphur domain"/>
    <property type="match status" value="1"/>
</dbReference>
<sequence length="515" mass="57331">MKDRFADQEQWQFPESYWLTREIPTFSKMTDNQETQIGVIGGGIVGIMTAYLLAKSGKKVCLVEARSLLSGVTGHTTAKISAQPSLIYDKIIQTFNEEQARLYYQANIDGLKLINQTSDNLQIDCDFEVKDATVYATTEKGAEKIKKEARAYEKLGISAVLTEGKLQTLPFNTTAALTMSRQAQFHPVKFLTGLLNEIKRLGGLIYQDTRAVELEDDTTVIMENGKQLSCDTVVVASHYPFNDFNGLYFSKLSISRSYAVLVKNPHPLPEGMYISADSPTRSLRSVRADNGEQLLLIGGDSHKTGKSKSDTQEHYHNLLTFGEEFFSTDEVVYHWSAQDMTTLDKLPYVGQMTHRSPHVLVATGFNKWGMAMGATSAKLITDIIMEQTNPYRDLLDPTRGKFKPADVKQFFIKNTTVGKDFITSKNKQPKLVPDDLLADEGGLVSVSGEKMGGYRDQDGELHLVKTTCTHMGCGLNWNNAERSWDCPCHGSRFSYKGEVLNGPAVTPLENVDPTL</sequence>
<dbReference type="GO" id="GO:0005737">
    <property type="term" value="C:cytoplasm"/>
    <property type="evidence" value="ECO:0007669"/>
    <property type="project" value="TreeGrafter"/>
</dbReference>
<dbReference type="AlphaFoldDB" id="A0A1S6IP23"/>
<dbReference type="InterPro" id="IPR038010">
    <property type="entry name" value="YhfW_C"/>
</dbReference>
<evidence type="ECO:0000259" key="7">
    <source>
        <dbReference type="PROSITE" id="PS51296"/>
    </source>
</evidence>
<dbReference type="SUPFAM" id="SSF51971">
    <property type="entry name" value="Nucleotide-binding domain"/>
    <property type="match status" value="1"/>
</dbReference>
<dbReference type="GO" id="GO:0051537">
    <property type="term" value="F:2 iron, 2 sulfur cluster binding"/>
    <property type="evidence" value="ECO:0007669"/>
    <property type="project" value="UniProtKB-KW"/>
</dbReference>
<dbReference type="Pfam" id="PF01266">
    <property type="entry name" value="DAO"/>
    <property type="match status" value="1"/>
</dbReference>
<dbReference type="FunFam" id="2.102.10.10:FF:000014">
    <property type="entry name" value="Oxidoreductase, FAD dependent"/>
    <property type="match status" value="1"/>
</dbReference>
<evidence type="ECO:0000313" key="8">
    <source>
        <dbReference type="EMBL" id="AQS53220.1"/>
    </source>
</evidence>